<dbReference type="SUPFAM" id="SSF52540">
    <property type="entry name" value="P-loop containing nucleoside triphosphate hydrolases"/>
    <property type="match status" value="1"/>
</dbReference>
<dbReference type="InterPro" id="IPR021835">
    <property type="entry name" value="DUF3427"/>
</dbReference>
<feature type="domain" description="Helicase ATP-binding" evidence="1">
    <location>
        <begin position="330"/>
        <end position="485"/>
    </location>
</feature>
<dbReference type="GO" id="GO:0003677">
    <property type="term" value="F:DNA binding"/>
    <property type="evidence" value="ECO:0007669"/>
    <property type="project" value="InterPro"/>
</dbReference>
<dbReference type="InterPro" id="IPR025202">
    <property type="entry name" value="PLD-like_dom"/>
</dbReference>
<dbReference type="Pfam" id="PF13091">
    <property type="entry name" value="PLDc_2"/>
    <property type="match status" value="1"/>
</dbReference>
<dbReference type="InterPro" id="IPR027417">
    <property type="entry name" value="P-loop_NTPase"/>
</dbReference>
<dbReference type="Pfam" id="PF04851">
    <property type="entry name" value="ResIII"/>
    <property type="match status" value="1"/>
</dbReference>
<reference evidence="3" key="1">
    <citation type="submission" date="2020-05" db="EMBL/GenBank/DDBJ databases">
        <authorList>
            <person name="Chiriac C."/>
            <person name="Salcher M."/>
            <person name="Ghai R."/>
            <person name="Kavagutti S V."/>
        </authorList>
    </citation>
    <scope>NUCLEOTIDE SEQUENCE</scope>
</reference>
<proteinExistence type="predicted"/>
<evidence type="ECO:0000313" key="3">
    <source>
        <dbReference type="EMBL" id="CAB4342690.1"/>
    </source>
</evidence>
<dbReference type="Gene3D" id="3.40.50.300">
    <property type="entry name" value="P-loop containing nucleotide triphosphate hydrolases"/>
    <property type="match status" value="2"/>
</dbReference>
<dbReference type="AlphaFoldDB" id="A0A6J5ZPZ9"/>
<dbReference type="InterPro" id="IPR006935">
    <property type="entry name" value="Helicase/UvrB_N"/>
</dbReference>
<dbReference type="Pfam" id="PF11907">
    <property type="entry name" value="DUF3427"/>
    <property type="match status" value="1"/>
</dbReference>
<dbReference type="CDD" id="cd18799">
    <property type="entry name" value="SF2_C_EcoAI-like"/>
    <property type="match status" value="1"/>
</dbReference>
<dbReference type="SMART" id="SM00490">
    <property type="entry name" value="HELICc"/>
    <property type="match status" value="1"/>
</dbReference>
<protein>
    <submittedName>
        <fullName evidence="3">Unannotated protein</fullName>
    </submittedName>
</protein>
<dbReference type="EMBL" id="CAESAJ010000144">
    <property type="protein sequence ID" value="CAB4342690.1"/>
    <property type="molecule type" value="Genomic_DNA"/>
</dbReference>
<dbReference type="GO" id="GO:0016887">
    <property type="term" value="F:ATP hydrolysis activity"/>
    <property type="evidence" value="ECO:0007669"/>
    <property type="project" value="TreeGrafter"/>
</dbReference>
<dbReference type="PROSITE" id="PS51192">
    <property type="entry name" value="HELICASE_ATP_BIND_1"/>
    <property type="match status" value="1"/>
</dbReference>
<evidence type="ECO:0000259" key="1">
    <source>
        <dbReference type="PROSITE" id="PS51192"/>
    </source>
</evidence>
<dbReference type="InterPro" id="IPR052511">
    <property type="entry name" value="ATP-dep_Helicase"/>
</dbReference>
<accession>A0A6J5ZPZ9</accession>
<dbReference type="Gene3D" id="3.30.870.10">
    <property type="entry name" value="Endonuclease Chain A"/>
    <property type="match status" value="1"/>
</dbReference>
<dbReference type="InterPro" id="IPR001650">
    <property type="entry name" value="Helicase_C-like"/>
</dbReference>
<dbReference type="PROSITE" id="PS51194">
    <property type="entry name" value="HELICASE_CTER"/>
    <property type="match status" value="1"/>
</dbReference>
<dbReference type="CDD" id="cd18032">
    <property type="entry name" value="DEXHc_RE_I_III_res"/>
    <property type="match status" value="1"/>
</dbReference>
<dbReference type="PANTHER" id="PTHR47962">
    <property type="entry name" value="ATP-DEPENDENT HELICASE LHR-RELATED-RELATED"/>
    <property type="match status" value="1"/>
</dbReference>
<evidence type="ECO:0000259" key="2">
    <source>
        <dbReference type="PROSITE" id="PS51194"/>
    </source>
</evidence>
<dbReference type="PANTHER" id="PTHR47962:SF7">
    <property type="entry name" value="MITOCHONDRIAL ATP-DEPENDENT HELICASE IRC3-RELATED"/>
    <property type="match status" value="1"/>
</dbReference>
<dbReference type="InterPro" id="IPR014001">
    <property type="entry name" value="Helicase_ATP-bd"/>
</dbReference>
<dbReference type="SUPFAM" id="SSF56024">
    <property type="entry name" value="Phospholipase D/nuclease"/>
    <property type="match status" value="1"/>
</dbReference>
<sequence>MRDFFSSEPNQDLPTGIYEELVTEQLDSALNTSAESNRQEIKDADESAKKLTTHITGRIFRHLSSLRPENQLEVSNSILGLIHLGDLILDPAEQLLSVRRTISDPESMINSRPQTPLTELALLTNSKGEPGIGQELRAELQSADAVDILVAFIKKSGLNNLREQFKLLRDRGIPIRLVTTTYTGASDALAIHEMAAELGVKVKIDFDSGVNRLHAKAWLIHRKSGYTTGFVGSSNLSGAALGQGSEWNVRISQIASPDIVRKFQAQFESYWASSTYKTYDPNEDLEKLRIALASAKFGGANYQLGSTTISNIDVEPRLHQSRMLEDIQLQRDVFDRHRNLVVAATGTGKTVLAALDYKRVATELKRNPRLLFIAHRKEILKQALDTFRQVLKDPNFGELHVDGLVPQDHLHVFASIQSLAQLDVPKFTPEHYEFVIFDEFHHGAAKTYRQLFDYVKPIELLALTATPERADGIAIQNEFFDGVITSELRLWDALEEEILCPFQYFGISDDTDLTQVSWSKGKYNAQELSQVIGANEVRNHLIFNEFLKYSTDANTVRGLGFCVSQSHAKHMSDFFNSKGLKSVALDSNTPSDQRSEAIEDLKNGKIRFIFCVDLFNEGVDLPSVDTILMLRPTESPTLFLQQLGRGLRKFAGKEHLLVLDFIGAHRVEYRFEAKYAALTGFHRNDLKNNIENDFPYLPSGCSLILDKKSKEIVLENIKNQIAPNKAKLSSEVRAIGTDVLKNYLEESNRSLQDIYKGNGSWVELLIQAGLSKHESETLKTDLIRRAKSFRCAIDEVRNSHYIDLIDGALPSWKEQNFSQRTLTSMFFWNLFPSAKGLNTTEFTNYDEAIDYIVSDKLLAKEISNVLNYVRSGQDFISKSLKGGLAKTPLVSHATYTRAELLAALGYARLAANPLWDSGAETRKATGHITGVHFSPELKVDLFLVNIHKSEGQFSPTTMYKDFPLSISQFHWETQNSDGPQSTAGKRYINHEVDGSQILLACRQKPKDEFGDGAPFLLLGTARTISHQGEKPMQVTLELDREMPLDFYSQSKVVTAA</sequence>
<dbReference type="GO" id="GO:0005524">
    <property type="term" value="F:ATP binding"/>
    <property type="evidence" value="ECO:0007669"/>
    <property type="project" value="InterPro"/>
</dbReference>
<gene>
    <name evidence="3" type="ORF">UFOPK3770_01105</name>
</gene>
<organism evidence="3">
    <name type="scientific">freshwater metagenome</name>
    <dbReference type="NCBI Taxonomy" id="449393"/>
    <lineage>
        <taxon>unclassified sequences</taxon>
        <taxon>metagenomes</taxon>
        <taxon>ecological metagenomes</taxon>
    </lineage>
</organism>
<dbReference type="SMART" id="SM00487">
    <property type="entry name" value="DEXDc"/>
    <property type="match status" value="1"/>
</dbReference>
<feature type="domain" description="Helicase C-terminal" evidence="2">
    <location>
        <begin position="541"/>
        <end position="687"/>
    </location>
</feature>
<dbReference type="Pfam" id="PF00271">
    <property type="entry name" value="Helicase_C"/>
    <property type="match status" value="1"/>
</dbReference>
<name>A0A6J5ZPZ9_9ZZZZ</name>